<evidence type="ECO:0000313" key="1">
    <source>
        <dbReference type="EMBL" id="MBE4907446.1"/>
    </source>
</evidence>
<reference evidence="1 2" key="1">
    <citation type="submission" date="2020-10" db="EMBL/GenBank/DDBJ databases">
        <title>Bacillus sp. HD4P25, an endophyte from a halophyte.</title>
        <authorList>
            <person name="Sun J.-Q."/>
        </authorList>
    </citation>
    <scope>NUCLEOTIDE SEQUENCE [LARGE SCALE GENOMIC DNA]</scope>
    <source>
        <strain evidence="1 2">YIM 93174</strain>
    </source>
</reference>
<dbReference type="EMBL" id="JADCLJ010000009">
    <property type="protein sequence ID" value="MBE4907446.1"/>
    <property type="molecule type" value="Genomic_DNA"/>
</dbReference>
<proteinExistence type="predicted"/>
<accession>A0ABR9QG23</accession>
<organism evidence="1 2">
    <name type="scientific">Litchfieldia luteola</name>
    <dbReference type="NCBI Taxonomy" id="682179"/>
    <lineage>
        <taxon>Bacteria</taxon>
        <taxon>Bacillati</taxon>
        <taxon>Bacillota</taxon>
        <taxon>Bacilli</taxon>
        <taxon>Bacillales</taxon>
        <taxon>Bacillaceae</taxon>
        <taxon>Litchfieldia</taxon>
    </lineage>
</organism>
<dbReference type="Pfam" id="PF26344">
    <property type="entry name" value="YuzC"/>
    <property type="match status" value="1"/>
</dbReference>
<dbReference type="RefSeq" id="WP_193534925.1">
    <property type="nucleotide sequence ID" value="NZ_JADCLJ010000009.1"/>
</dbReference>
<keyword evidence="2" id="KW-1185">Reference proteome</keyword>
<dbReference type="Proteomes" id="UP001516662">
    <property type="component" value="Unassembled WGS sequence"/>
</dbReference>
<evidence type="ECO:0000313" key="2">
    <source>
        <dbReference type="Proteomes" id="UP001516662"/>
    </source>
</evidence>
<dbReference type="InterPro" id="IPR058870">
    <property type="entry name" value="YuzC"/>
</dbReference>
<comment type="caution">
    <text evidence="1">The sequence shown here is derived from an EMBL/GenBank/DDBJ whole genome shotgun (WGS) entry which is preliminary data.</text>
</comment>
<sequence>MYNYPYHNVSQMHVFPTPNYPMIQSTYPQGIPSFHPNYHWYSYPTYRQYPDVDPTLFNESAIEMQKLMNDASIVLKRIAESKDFAKKVMSAAQESHLQEVDRLIQSTGIKSKVETSFNPDGINMTFKSKVGQTDCCKLTVALLWRG</sequence>
<gene>
    <name evidence="1" type="ORF">IMZ08_05130</name>
</gene>
<protein>
    <submittedName>
        <fullName evidence="1">Uncharacterized protein</fullName>
    </submittedName>
</protein>
<name>A0ABR9QG23_9BACI</name>